<proteinExistence type="predicted"/>
<feature type="compositionally biased region" description="Basic and acidic residues" evidence="1">
    <location>
        <begin position="39"/>
        <end position="52"/>
    </location>
</feature>
<sequence length="148" mass="16754">MFDKPIDYKTWILVADGEKALFLENVGDGELPNFEIRRVEEQENPPDREQGAHRPGRLGDAGSGHRSAVADTDWHELGKERFAASIAEMLYRMAHRGRFEKIVLVAPPKILGEMRQHLHKEVEARVVGEVAKDLTNHPVDRIEQLLAA</sequence>
<dbReference type="Proteomes" id="UP000664288">
    <property type="component" value="Unassembled WGS sequence"/>
</dbReference>
<dbReference type="InterPro" id="IPR041374">
    <property type="entry name" value="BaeRF_family12"/>
</dbReference>
<dbReference type="Pfam" id="PF18856">
    <property type="entry name" value="baeRF_family12"/>
    <property type="match status" value="1"/>
</dbReference>
<feature type="region of interest" description="Disordered" evidence="1">
    <location>
        <begin position="39"/>
        <end position="70"/>
    </location>
</feature>
<name>A0ABS3IZF5_9HYPH</name>
<evidence type="ECO:0000313" key="2">
    <source>
        <dbReference type="EMBL" id="MBO0902803.1"/>
    </source>
</evidence>
<evidence type="ECO:0000313" key="3">
    <source>
        <dbReference type="Proteomes" id="UP000664288"/>
    </source>
</evidence>
<organism evidence="2 3">
    <name type="scientific">Jiella sonneratiae</name>
    <dbReference type="NCBI Taxonomy" id="2816856"/>
    <lineage>
        <taxon>Bacteria</taxon>
        <taxon>Pseudomonadati</taxon>
        <taxon>Pseudomonadota</taxon>
        <taxon>Alphaproteobacteria</taxon>
        <taxon>Hyphomicrobiales</taxon>
        <taxon>Aurantimonadaceae</taxon>
        <taxon>Jiella</taxon>
    </lineage>
</organism>
<keyword evidence="3" id="KW-1185">Reference proteome</keyword>
<accession>A0ABS3IZF5</accession>
<reference evidence="2 3" key="1">
    <citation type="submission" date="2021-03" db="EMBL/GenBank/DDBJ databases">
        <title>Whole genome sequence of Jiella sp. MQZ13P-4.</title>
        <authorList>
            <person name="Tuo L."/>
        </authorList>
    </citation>
    <scope>NUCLEOTIDE SEQUENCE [LARGE SCALE GENOMIC DNA]</scope>
    <source>
        <strain evidence="2 3">MQZ13P-4</strain>
    </source>
</reference>
<protein>
    <submittedName>
        <fullName evidence="2">Host attachment protein</fullName>
    </submittedName>
</protein>
<evidence type="ECO:0000256" key="1">
    <source>
        <dbReference type="SAM" id="MobiDB-lite"/>
    </source>
</evidence>
<comment type="caution">
    <text evidence="2">The sequence shown here is derived from an EMBL/GenBank/DDBJ whole genome shotgun (WGS) entry which is preliminary data.</text>
</comment>
<dbReference type="RefSeq" id="WP_207349458.1">
    <property type="nucleotide sequence ID" value="NZ_JAFMPY010000003.1"/>
</dbReference>
<dbReference type="EMBL" id="JAFMPY010000003">
    <property type="protein sequence ID" value="MBO0902803.1"/>
    <property type="molecule type" value="Genomic_DNA"/>
</dbReference>
<gene>
    <name evidence="2" type="ORF">J1C47_04065</name>
</gene>